<accession>A0A0G4PGJ3</accession>
<dbReference type="GO" id="GO:0016705">
    <property type="term" value="F:oxidoreductase activity, acting on paired donors, with incorporation or reduction of molecular oxygen"/>
    <property type="evidence" value="ECO:0007669"/>
    <property type="project" value="InterPro"/>
</dbReference>
<dbReference type="Gene3D" id="1.10.630.10">
    <property type="entry name" value="Cytochrome P450"/>
    <property type="match status" value="1"/>
</dbReference>
<dbReference type="SUPFAM" id="SSF48264">
    <property type="entry name" value="Cytochrome P450"/>
    <property type="match status" value="1"/>
</dbReference>
<dbReference type="GO" id="GO:0020037">
    <property type="term" value="F:heme binding"/>
    <property type="evidence" value="ECO:0007669"/>
    <property type="project" value="InterPro"/>
</dbReference>
<evidence type="ECO:0000313" key="3">
    <source>
        <dbReference type="Proteomes" id="UP000053732"/>
    </source>
</evidence>
<dbReference type="Proteomes" id="UP000053732">
    <property type="component" value="Unassembled WGS sequence"/>
</dbReference>
<gene>
    <name evidence="2" type="ORF">PCAMFM013_S014g000246</name>
</gene>
<feature type="chain" id="PRO_5005195668" evidence="1">
    <location>
        <begin position="23"/>
        <end position="99"/>
    </location>
</feature>
<proteinExistence type="predicted"/>
<protein>
    <submittedName>
        <fullName evidence="2">Cytochrome P450</fullName>
    </submittedName>
</protein>
<evidence type="ECO:0000256" key="1">
    <source>
        <dbReference type="SAM" id="SignalP"/>
    </source>
</evidence>
<dbReference type="GO" id="GO:0005506">
    <property type="term" value="F:iron ion binding"/>
    <property type="evidence" value="ECO:0007669"/>
    <property type="project" value="InterPro"/>
</dbReference>
<organism evidence="2 3">
    <name type="scientific">Penicillium camemberti (strain FM 013)</name>
    <dbReference type="NCBI Taxonomy" id="1429867"/>
    <lineage>
        <taxon>Eukaryota</taxon>
        <taxon>Fungi</taxon>
        <taxon>Dikarya</taxon>
        <taxon>Ascomycota</taxon>
        <taxon>Pezizomycotina</taxon>
        <taxon>Eurotiomycetes</taxon>
        <taxon>Eurotiomycetidae</taxon>
        <taxon>Eurotiales</taxon>
        <taxon>Aspergillaceae</taxon>
        <taxon>Penicillium</taxon>
    </lineage>
</organism>
<dbReference type="InterPro" id="IPR036396">
    <property type="entry name" value="Cyt_P450_sf"/>
</dbReference>
<keyword evidence="1" id="KW-0732">Signal</keyword>
<dbReference type="EMBL" id="HG793147">
    <property type="protein sequence ID" value="CRL25350.1"/>
    <property type="molecule type" value="Genomic_DNA"/>
</dbReference>
<reference evidence="2 3" key="1">
    <citation type="journal article" date="2014" name="Nat. Commun.">
        <title>Multiple recent horizontal transfers of a large genomic region in cheese making fungi.</title>
        <authorList>
            <person name="Cheeseman K."/>
            <person name="Ropars J."/>
            <person name="Renault P."/>
            <person name="Dupont J."/>
            <person name="Gouzy J."/>
            <person name="Branca A."/>
            <person name="Abraham A.L."/>
            <person name="Ceppi M."/>
            <person name="Conseiller E."/>
            <person name="Debuchy R."/>
            <person name="Malagnac F."/>
            <person name="Goarin A."/>
            <person name="Silar P."/>
            <person name="Lacoste S."/>
            <person name="Sallet E."/>
            <person name="Bensimon A."/>
            <person name="Giraud T."/>
            <person name="Brygoo Y."/>
        </authorList>
    </citation>
    <scope>NUCLEOTIDE SEQUENCE [LARGE SCALE GENOMIC DNA]</scope>
    <source>
        <strain evidence="3">FM 013</strain>
    </source>
</reference>
<dbReference type="AlphaFoldDB" id="A0A0G4PGJ3"/>
<keyword evidence="3" id="KW-1185">Reference proteome</keyword>
<evidence type="ECO:0000313" key="2">
    <source>
        <dbReference type="EMBL" id="CRL25350.1"/>
    </source>
</evidence>
<sequence>MCAGALLAYRELYLTFLRMVAAFEIVTDTSIETHPVKGVADLTNLVSMPREYEVRFVPRNQSALQSVLEAKNTYVLDFLCHFLAFHFRLSAQSLPLFAH</sequence>
<name>A0A0G4PGJ3_PENC3</name>
<dbReference type="GO" id="GO:0004497">
    <property type="term" value="F:monooxygenase activity"/>
    <property type="evidence" value="ECO:0007669"/>
    <property type="project" value="InterPro"/>
</dbReference>
<feature type="signal peptide" evidence="1">
    <location>
        <begin position="1"/>
        <end position="22"/>
    </location>
</feature>